<keyword evidence="1" id="KW-0472">Membrane</keyword>
<dbReference type="Proteomes" id="UP001237780">
    <property type="component" value="Unassembled WGS sequence"/>
</dbReference>
<accession>A0ABU0S666</accession>
<proteinExistence type="predicted"/>
<gene>
    <name evidence="2" type="ORF">QFZ34_001422</name>
</gene>
<organism evidence="2 3">
    <name type="scientific">Phyllobacterium ifriqiyense</name>
    <dbReference type="NCBI Taxonomy" id="314238"/>
    <lineage>
        <taxon>Bacteria</taxon>
        <taxon>Pseudomonadati</taxon>
        <taxon>Pseudomonadota</taxon>
        <taxon>Alphaproteobacteria</taxon>
        <taxon>Hyphomicrobiales</taxon>
        <taxon>Phyllobacteriaceae</taxon>
        <taxon>Phyllobacterium</taxon>
    </lineage>
</organism>
<feature type="transmembrane region" description="Helical" evidence="1">
    <location>
        <begin position="51"/>
        <end position="70"/>
    </location>
</feature>
<dbReference type="GO" id="GO:0004497">
    <property type="term" value="F:monooxygenase activity"/>
    <property type="evidence" value="ECO:0007669"/>
    <property type="project" value="UniProtKB-KW"/>
</dbReference>
<reference evidence="2 3" key="1">
    <citation type="submission" date="2023-07" db="EMBL/GenBank/DDBJ databases">
        <title>Comparative genomics of wheat-associated soil bacteria to identify genetic determinants of phenazine resistance.</title>
        <authorList>
            <person name="Mouncey N."/>
        </authorList>
    </citation>
    <scope>NUCLEOTIDE SEQUENCE [LARGE SCALE GENOMIC DNA]</scope>
    <source>
        <strain evidence="2 3">W4I11</strain>
    </source>
</reference>
<evidence type="ECO:0000256" key="1">
    <source>
        <dbReference type="SAM" id="Phobius"/>
    </source>
</evidence>
<dbReference type="EMBL" id="JAUSZT010000002">
    <property type="protein sequence ID" value="MDQ0996245.1"/>
    <property type="molecule type" value="Genomic_DNA"/>
</dbReference>
<feature type="transmembrane region" description="Helical" evidence="1">
    <location>
        <begin position="21"/>
        <end position="39"/>
    </location>
</feature>
<dbReference type="RefSeq" id="WP_307278519.1">
    <property type="nucleotide sequence ID" value="NZ_JAUSZT010000002.1"/>
</dbReference>
<comment type="caution">
    <text evidence="2">The sequence shown here is derived from an EMBL/GenBank/DDBJ whole genome shotgun (WGS) entry which is preliminary data.</text>
</comment>
<keyword evidence="1" id="KW-1133">Transmembrane helix</keyword>
<name>A0ABU0S666_9HYPH</name>
<keyword evidence="3" id="KW-1185">Reference proteome</keyword>
<keyword evidence="1" id="KW-0812">Transmembrane</keyword>
<evidence type="ECO:0000313" key="2">
    <source>
        <dbReference type="EMBL" id="MDQ0996245.1"/>
    </source>
</evidence>
<keyword evidence="2" id="KW-0503">Monooxygenase</keyword>
<sequence length="90" mass="10367">MDQASNDPVRQVILERLKTTVMVWLAVYPIVLLIIWLVGDRTQNWPLPLRVLAATLMIVPIVTNVSQPALRTIVAKIEKAIVRWQSRRRL</sequence>
<protein>
    <submittedName>
        <fullName evidence="2">Antibiotic biosynthesis monooxygenase (ABM) superfamily enzyme</fullName>
    </submittedName>
</protein>
<keyword evidence="2" id="KW-0560">Oxidoreductase</keyword>
<evidence type="ECO:0000313" key="3">
    <source>
        <dbReference type="Proteomes" id="UP001237780"/>
    </source>
</evidence>